<accession>A0A2J8P1Y7</accession>
<proteinExistence type="predicted"/>
<dbReference type="GO" id="GO:0031981">
    <property type="term" value="C:nuclear lumen"/>
    <property type="evidence" value="ECO:0007669"/>
    <property type="project" value="UniProtKB-ARBA"/>
</dbReference>
<keyword evidence="5" id="KW-0067">ATP-binding</keyword>
<dbReference type="PANTHER" id="PTHR18937">
    <property type="entry name" value="STRUCTURAL MAINTENANCE OF CHROMOSOMES SMC FAMILY MEMBER"/>
    <property type="match status" value="1"/>
</dbReference>
<evidence type="ECO:0000259" key="7">
    <source>
        <dbReference type="Pfam" id="PF02463"/>
    </source>
</evidence>
<sequence>MLFVFGYRAQKIRSKKLSVLIHNSDEHKDIQSCTVEVHFQKIIDKEGDDYEVIPNSNFCVSRTAYRDNTSVYHISGKKKTFKDVGNLLRSHGIDLDHNRFLILQGEVEQIAMMKPKGQTEHDEGMLEYLEDIIGCGRLN</sequence>
<dbReference type="AlphaFoldDB" id="A0A2J8P1Y7"/>
<evidence type="ECO:0000256" key="5">
    <source>
        <dbReference type="ARBA" id="ARBA00022840"/>
    </source>
</evidence>
<protein>
    <submittedName>
        <fullName evidence="8">SMC4 isoform 22</fullName>
    </submittedName>
</protein>
<feature type="non-terminal residue" evidence="8">
    <location>
        <position position="139"/>
    </location>
</feature>
<keyword evidence="6" id="KW-0539">Nucleus</keyword>
<dbReference type="Gene3D" id="3.40.50.300">
    <property type="entry name" value="P-loop containing nucleotide triphosphate hydrolases"/>
    <property type="match status" value="1"/>
</dbReference>
<dbReference type="InterPro" id="IPR003395">
    <property type="entry name" value="RecF/RecN/SMC_N"/>
</dbReference>
<keyword evidence="3" id="KW-0158">Chromosome</keyword>
<feature type="domain" description="RecF/RecN/SMC N-terminal" evidence="7">
    <location>
        <begin position="1"/>
        <end position="95"/>
    </location>
</feature>
<name>A0A2J8P1Y7_PANTR</name>
<dbReference type="Pfam" id="PF02463">
    <property type="entry name" value="SMC_N"/>
    <property type="match status" value="1"/>
</dbReference>
<dbReference type="InterPro" id="IPR027417">
    <property type="entry name" value="P-loop_NTPase"/>
</dbReference>
<gene>
    <name evidence="8" type="ORF">CK820_G0006197</name>
</gene>
<evidence type="ECO:0000256" key="6">
    <source>
        <dbReference type="ARBA" id="ARBA00023242"/>
    </source>
</evidence>
<dbReference type="SUPFAM" id="SSF52540">
    <property type="entry name" value="P-loop containing nucleoside triphosphate hydrolases"/>
    <property type="match status" value="1"/>
</dbReference>
<evidence type="ECO:0000313" key="9">
    <source>
        <dbReference type="Proteomes" id="UP000236370"/>
    </source>
</evidence>
<comment type="caution">
    <text evidence="8">The sequence shown here is derived from an EMBL/GenBank/DDBJ whole genome shotgun (WGS) entry which is preliminary data.</text>
</comment>
<evidence type="ECO:0000256" key="2">
    <source>
        <dbReference type="ARBA" id="ARBA00004286"/>
    </source>
</evidence>
<dbReference type="EMBL" id="NBAG03000220">
    <property type="protein sequence ID" value="PNI78037.1"/>
    <property type="molecule type" value="Genomic_DNA"/>
</dbReference>
<evidence type="ECO:0000313" key="8">
    <source>
        <dbReference type="EMBL" id="PNI78037.1"/>
    </source>
</evidence>
<reference evidence="8 9" key="1">
    <citation type="submission" date="2017-12" db="EMBL/GenBank/DDBJ databases">
        <title>High-resolution comparative analysis of great ape genomes.</title>
        <authorList>
            <person name="Pollen A."/>
            <person name="Hastie A."/>
            <person name="Hormozdiari F."/>
            <person name="Dougherty M."/>
            <person name="Liu R."/>
            <person name="Chaisson M."/>
            <person name="Hoppe E."/>
            <person name="Hill C."/>
            <person name="Pang A."/>
            <person name="Hillier L."/>
            <person name="Baker C."/>
            <person name="Armstrong J."/>
            <person name="Shendure J."/>
            <person name="Paten B."/>
            <person name="Wilson R."/>
            <person name="Chao H."/>
            <person name="Schneider V."/>
            <person name="Ventura M."/>
            <person name="Kronenberg Z."/>
            <person name="Murali S."/>
            <person name="Gordon D."/>
            <person name="Cantsilieris S."/>
            <person name="Munson K."/>
            <person name="Nelson B."/>
            <person name="Raja A."/>
            <person name="Underwood J."/>
            <person name="Diekhans M."/>
            <person name="Fiddes I."/>
            <person name="Haussler D."/>
            <person name="Eichler E."/>
        </authorList>
    </citation>
    <scope>NUCLEOTIDE SEQUENCE [LARGE SCALE GENOMIC DNA]</scope>
    <source>
        <strain evidence="8">Yerkes chimp pedigree #C0471</strain>
    </source>
</reference>
<dbReference type="Proteomes" id="UP000236370">
    <property type="component" value="Unassembled WGS sequence"/>
</dbReference>
<dbReference type="PANTHER" id="PTHR18937:SF172">
    <property type="entry name" value="STRUCTURAL MAINTENANCE OF CHROMOSOMES PROTEIN"/>
    <property type="match status" value="1"/>
</dbReference>
<organism evidence="8 9">
    <name type="scientific">Pan troglodytes</name>
    <name type="common">Chimpanzee</name>
    <dbReference type="NCBI Taxonomy" id="9598"/>
    <lineage>
        <taxon>Eukaryota</taxon>
        <taxon>Metazoa</taxon>
        <taxon>Chordata</taxon>
        <taxon>Craniata</taxon>
        <taxon>Vertebrata</taxon>
        <taxon>Euteleostomi</taxon>
        <taxon>Mammalia</taxon>
        <taxon>Eutheria</taxon>
        <taxon>Euarchontoglires</taxon>
        <taxon>Primates</taxon>
        <taxon>Haplorrhini</taxon>
        <taxon>Catarrhini</taxon>
        <taxon>Hominidae</taxon>
        <taxon>Pan</taxon>
    </lineage>
</organism>
<evidence type="ECO:0000256" key="3">
    <source>
        <dbReference type="ARBA" id="ARBA00022454"/>
    </source>
</evidence>
<evidence type="ECO:0000256" key="1">
    <source>
        <dbReference type="ARBA" id="ARBA00004123"/>
    </source>
</evidence>
<dbReference type="GO" id="GO:0005694">
    <property type="term" value="C:chromosome"/>
    <property type="evidence" value="ECO:0007669"/>
    <property type="project" value="UniProtKB-SubCell"/>
</dbReference>
<evidence type="ECO:0000256" key="4">
    <source>
        <dbReference type="ARBA" id="ARBA00022741"/>
    </source>
</evidence>
<keyword evidence="4" id="KW-0547">Nucleotide-binding</keyword>
<comment type="subcellular location">
    <subcellularLocation>
        <location evidence="2">Chromosome</location>
    </subcellularLocation>
    <subcellularLocation>
        <location evidence="1">Nucleus</location>
    </subcellularLocation>
</comment>
<dbReference type="GO" id="GO:0005524">
    <property type="term" value="F:ATP binding"/>
    <property type="evidence" value="ECO:0007669"/>
    <property type="project" value="UniProtKB-KW"/>
</dbReference>